<protein>
    <submittedName>
        <fullName evidence="1">Uncharacterized protein</fullName>
    </submittedName>
</protein>
<dbReference type="EMBL" id="MT142351">
    <property type="protein sequence ID" value="QJA78726.1"/>
    <property type="molecule type" value="Genomic_DNA"/>
</dbReference>
<dbReference type="AlphaFoldDB" id="A0A6M3J2Q4"/>
<evidence type="ECO:0000313" key="1">
    <source>
        <dbReference type="EMBL" id="QJA63595.1"/>
    </source>
</evidence>
<accession>A0A6M3J2Q4</accession>
<dbReference type="EMBL" id="MT141501">
    <property type="protein sequence ID" value="QJA63595.1"/>
    <property type="molecule type" value="Genomic_DNA"/>
</dbReference>
<proteinExistence type="predicted"/>
<organism evidence="1">
    <name type="scientific">viral metagenome</name>
    <dbReference type="NCBI Taxonomy" id="1070528"/>
    <lineage>
        <taxon>unclassified sequences</taxon>
        <taxon>metagenomes</taxon>
        <taxon>organismal metagenomes</taxon>
    </lineage>
</organism>
<gene>
    <name evidence="2" type="ORF">MM415A01018_0002</name>
    <name evidence="1" type="ORF">MM415B00605_0004</name>
</gene>
<name>A0A6M3J2Q4_9ZZZZ</name>
<reference evidence="1" key="1">
    <citation type="submission" date="2020-03" db="EMBL/GenBank/DDBJ databases">
        <title>The deep terrestrial virosphere.</title>
        <authorList>
            <person name="Holmfeldt K."/>
            <person name="Nilsson E."/>
            <person name="Simone D."/>
            <person name="Lopez-Fernandez M."/>
            <person name="Wu X."/>
            <person name="de Brujin I."/>
            <person name="Lundin D."/>
            <person name="Andersson A."/>
            <person name="Bertilsson S."/>
            <person name="Dopson M."/>
        </authorList>
    </citation>
    <scope>NUCLEOTIDE SEQUENCE</scope>
    <source>
        <strain evidence="2">MM415A01018</strain>
        <strain evidence="1">MM415B00605</strain>
    </source>
</reference>
<sequence length="177" mass="21324">MTNLESHFRNQKQAQKLHELGEQYLEFKKALESVETTAFYIEFAYYYIPCAIHDPKQDKWIKVGNQDKKPISSQWRFYLPEYDESTEHITEQGHEVELQRIPTYLSDDLFLLIPEGLRYYIKLEMEKAEYDINGTDFKPCILKFRELIKAYFPDWLHINYELLVYCIENGLYGEKEK</sequence>
<evidence type="ECO:0000313" key="2">
    <source>
        <dbReference type="EMBL" id="QJA78726.1"/>
    </source>
</evidence>